<feature type="region of interest" description="Disordered" evidence="1">
    <location>
        <begin position="26"/>
        <end position="53"/>
    </location>
</feature>
<protein>
    <submittedName>
        <fullName evidence="3">Uncharacterized protein</fullName>
    </submittedName>
</protein>
<reference evidence="3 4" key="1">
    <citation type="journal article" date="2018" name="BMC Genomics">
        <title>Comparative genome analyses reveal sequence features reflecting distinct modes of host-adaptation between dicot and monocot powdery mildew.</title>
        <authorList>
            <person name="Wu Y."/>
            <person name="Ma X."/>
            <person name="Pan Z."/>
            <person name="Kale S.D."/>
            <person name="Song Y."/>
            <person name="King H."/>
            <person name="Zhang Q."/>
            <person name="Presley C."/>
            <person name="Deng X."/>
            <person name="Wei C.I."/>
            <person name="Xiao S."/>
        </authorList>
    </citation>
    <scope>NUCLEOTIDE SEQUENCE [LARGE SCALE GENOMIC DNA]</scope>
    <source>
        <strain evidence="3">UMSG2</strain>
    </source>
</reference>
<feature type="chain" id="PRO_5019141370" evidence="2">
    <location>
        <begin position="17"/>
        <end position="84"/>
    </location>
</feature>
<feature type="signal peptide" evidence="2">
    <location>
        <begin position="1"/>
        <end position="16"/>
    </location>
</feature>
<dbReference type="EMBL" id="MCFK01002470">
    <property type="protein sequence ID" value="RKF63594.1"/>
    <property type="molecule type" value="Genomic_DNA"/>
</dbReference>
<evidence type="ECO:0000256" key="1">
    <source>
        <dbReference type="SAM" id="MobiDB-lite"/>
    </source>
</evidence>
<keyword evidence="4" id="KW-1185">Reference proteome</keyword>
<gene>
    <name evidence="3" type="ORF">OnM2_024112</name>
</gene>
<dbReference type="Proteomes" id="UP000286134">
    <property type="component" value="Unassembled WGS sequence"/>
</dbReference>
<name>A0A420I1N6_9PEZI</name>
<comment type="caution">
    <text evidence="3">The sequence shown here is derived from an EMBL/GenBank/DDBJ whole genome shotgun (WGS) entry which is preliminary data.</text>
</comment>
<proteinExistence type="predicted"/>
<sequence length="84" mass="8756">MLIFFCFQLFVGSMIAYPIAEKANQEESKNIVPRQPGPGSNGGTESGGRGRKLAKPILGGAAIGAAGAFLYSKFHNHKSGSTTA</sequence>
<keyword evidence="2" id="KW-0732">Signal</keyword>
<organism evidence="3 4">
    <name type="scientific">Erysiphe neolycopersici</name>
    <dbReference type="NCBI Taxonomy" id="212602"/>
    <lineage>
        <taxon>Eukaryota</taxon>
        <taxon>Fungi</taxon>
        <taxon>Dikarya</taxon>
        <taxon>Ascomycota</taxon>
        <taxon>Pezizomycotina</taxon>
        <taxon>Leotiomycetes</taxon>
        <taxon>Erysiphales</taxon>
        <taxon>Erysiphaceae</taxon>
        <taxon>Erysiphe</taxon>
    </lineage>
</organism>
<evidence type="ECO:0000313" key="4">
    <source>
        <dbReference type="Proteomes" id="UP000286134"/>
    </source>
</evidence>
<evidence type="ECO:0000313" key="3">
    <source>
        <dbReference type="EMBL" id="RKF63594.1"/>
    </source>
</evidence>
<dbReference type="AlphaFoldDB" id="A0A420I1N6"/>
<accession>A0A420I1N6</accession>
<evidence type="ECO:0000256" key="2">
    <source>
        <dbReference type="SAM" id="SignalP"/>
    </source>
</evidence>